<reference evidence="7 8" key="1">
    <citation type="journal article" date="2015" name="Genome Biol. Evol.">
        <title>Phylogenomic analyses indicate that early fungi evolved digesting cell walls of algal ancestors of land plants.</title>
        <authorList>
            <person name="Chang Y."/>
            <person name="Wang S."/>
            <person name="Sekimoto S."/>
            <person name="Aerts A.L."/>
            <person name="Choi C."/>
            <person name="Clum A."/>
            <person name="LaButti K.M."/>
            <person name="Lindquist E.A."/>
            <person name="Yee Ngan C."/>
            <person name="Ohm R.A."/>
            <person name="Salamov A.A."/>
            <person name="Grigoriev I.V."/>
            <person name="Spatafora J.W."/>
            <person name="Berbee M.L."/>
        </authorList>
    </citation>
    <scope>NUCLEOTIDE SEQUENCE [LARGE SCALE GENOMIC DNA]</scope>
    <source>
        <strain evidence="7 8">NRRL 1564</strain>
    </source>
</reference>
<dbReference type="PROSITE" id="PS50850">
    <property type="entry name" value="MFS"/>
    <property type="match status" value="1"/>
</dbReference>
<feature type="transmembrane region" description="Helical" evidence="5">
    <location>
        <begin position="205"/>
        <end position="227"/>
    </location>
</feature>
<dbReference type="InterPro" id="IPR011701">
    <property type="entry name" value="MFS"/>
</dbReference>
<dbReference type="PANTHER" id="PTHR23501">
    <property type="entry name" value="MAJOR FACILITATOR SUPERFAMILY"/>
    <property type="match status" value="1"/>
</dbReference>
<feature type="transmembrane region" description="Helical" evidence="5">
    <location>
        <begin position="530"/>
        <end position="547"/>
    </location>
</feature>
<feature type="domain" description="Major facilitator superfamily (MFS) profile" evidence="6">
    <location>
        <begin position="43"/>
        <end position="552"/>
    </location>
</feature>
<dbReference type="GO" id="GO:0005886">
    <property type="term" value="C:plasma membrane"/>
    <property type="evidence" value="ECO:0007669"/>
    <property type="project" value="TreeGrafter"/>
</dbReference>
<dbReference type="Gene3D" id="1.20.1250.20">
    <property type="entry name" value="MFS general substrate transporter like domains"/>
    <property type="match status" value="2"/>
</dbReference>
<feature type="transmembrane region" description="Helical" evidence="5">
    <location>
        <begin position="247"/>
        <end position="266"/>
    </location>
</feature>
<evidence type="ECO:0000259" key="6">
    <source>
        <dbReference type="PROSITE" id="PS50850"/>
    </source>
</evidence>
<dbReference type="PANTHER" id="PTHR23501:SF109">
    <property type="entry name" value="MAJOR FACILITATOR SUPERFAMILY (MFS) PROFILE DOMAIN-CONTAINING PROTEIN-RELATED"/>
    <property type="match status" value="1"/>
</dbReference>
<comment type="subcellular location">
    <subcellularLocation>
        <location evidence="1">Membrane</location>
        <topology evidence="1">Multi-pass membrane protein</topology>
    </subcellularLocation>
</comment>
<feature type="transmembrane region" description="Helical" evidence="5">
    <location>
        <begin position="315"/>
        <end position="338"/>
    </location>
</feature>
<keyword evidence="2 5" id="KW-0812">Transmembrane</keyword>
<dbReference type="OrthoDB" id="440553at2759"/>
<feature type="transmembrane region" description="Helical" evidence="5">
    <location>
        <begin position="414"/>
        <end position="434"/>
    </location>
</feature>
<feature type="transmembrane region" description="Helical" evidence="5">
    <location>
        <begin position="48"/>
        <end position="67"/>
    </location>
</feature>
<evidence type="ECO:0000256" key="2">
    <source>
        <dbReference type="ARBA" id="ARBA00022692"/>
    </source>
</evidence>
<feature type="transmembrane region" description="Helical" evidence="5">
    <location>
        <begin position="358"/>
        <end position="376"/>
    </location>
</feature>
<dbReference type="Proteomes" id="UP000242474">
    <property type="component" value="Unassembled WGS sequence"/>
</dbReference>
<dbReference type="GO" id="GO:0022857">
    <property type="term" value="F:transmembrane transporter activity"/>
    <property type="evidence" value="ECO:0007669"/>
    <property type="project" value="InterPro"/>
</dbReference>
<dbReference type="InterPro" id="IPR020846">
    <property type="entry name" value="MFS_dom"/>
</dbReference>
<dbReference type="SUPFAM" id="SSF103473">
    <property type="entry name" value="MFS general substrate transporter"/>
    <property type="match status" value="1"/>
</dbReference>
<evidence type="ECO:0000313" key="7">
    <source>
        <dbReference type="EMBL" id="PIA13005.1"/>
    </source>
</evidence>
<gene>
    <name evidence="7" type="ORF">COEREDRAFT_11869</name>
</gene>
<dbReference type="EMBL" id="KZ303551">
    <property type="protein sequence ID" value="PIA13005.1"/>
    <property type="molecule type" value="Genomic_DNA"/>
</dbReference>
<accession>A0A2G5B1X4</accession>
<dbReference type="InterPro" id="IPR036259">
    <property type="entry name" value="MFS_trans_sf"/>
</dbReference>
<organism evidence="7 8">
    <name type="scientific">Coemansia reversa (strain ATCC 12441 / NRRL 1564)</name>
    <dbReference type="NCBI Taxonomy" id="763665"/>
    <lineage>
        <taxon>Eukaryota</taxon>
        <taxon>Fungi</taxon>
        <taxon>Fungi incertae sedis</taxon>
        <taxon>Zoopagomycota</taxon>
        <taxon>Kickxellomycotina</taxon>
        <taxon>Kickxellomycetes</taxon>
        <taxon>Kickxellales</taxon>
        <taxon>Kickxellaceae</taxon>
        <taxon>Coemansia</taxon>
    </lineage>
</organism>
<keyword evidence="4 5" id="KW-0472">Membrane</keyword>
<evidence type="ECO:0000313" key="8">
    <source>
        <dbReference type="Proteomes" id="UP000242474"/>
    </source>
</evidence>
<evidence type="ECO:0000256" key="5">
    <source>
        <dbReference type="SAM" id="Phobius"/>
    </source>
</evidence>
<protein>
    <submittedName>
        <fullName evidence="7">MFS general substrate transporter</fullName>
    </submittedName>
</protein>
<feature type="transmembrane region" description="Helical" evidence="5">
    <location>
        <begin position="383"/>
        <end position="402"/>
    </location>
</feature>
<feature type="transmembrane region" description="Helical" evidence="5">
    <location>
        <begin position="173"/>
        <end position="193"/>
    </location>
</feature>
<proteinExistence type="predicted"/>
<dbReference type="STRING" id="763665.A0A2G5B1X4"/>
<sequence length="552" mass="59986">MSVYSGNSALATEAANMQQDVKEDGFSHNEKHAASITEEEVIPLSTPLLILFYIGAAVAIFTASLQATVPESFFIQAVGPWGVDVSSLWMSAAYLIGYVAFILPAMRISDVFGRLATFWFGIVLFVIFTGLSGNAGSAYTFAVLRAFQGVGAGIMTSVSVTVVGTHTSERSRALYVSGLAAAQLFGIGAAHIIGGKLAIDDKFRWGIYMAAPLTAVPAILCTPALVVEKKWLRPTESFIRRVLHFDYIGSLLLLGASIMLTSGTTFGGNEHAWDSATVLCLLIFGTVSTVLFMVWETYGAKHPIFNSRWLKERNLQISMIGVLFISMAFFANAVYVPIMYITVRTQTTDIAGRMTAPYWGTSICAAILIVGLTLRWKPTLARPMVWIGLIIATVFSGVYYTIEVEPSTLTKERAFYALAGLGIGLAYPSIIYLAQVSVPRDESGAAAAVAHFLSIVGGMLGMILYQACLKSRLIHNLVPIFKESTFLSTFNLHTMDIAGLEMSGGTMLHYEPERAVIIGEKMMDSLRTTYILSVPLLGTALILSLLYKRHFD</sequence>
<feature type="transmembrane region" description="Helical" evidence="5">
    <location>
        <begin position="87"/>
        <end position="106"/>
    </location>
</feature>
<feature type="transmembrane region" description="Helical" evidence="5">
    <location>
        <begin position="118"/>
        <end position="140"/>
    </location>
</feature>
<feature type="transmembrane region" description="Helical" evidence="5">
    <location>
        <begin position="272"/>
        <end position="295"/>
    </location>
</feature>
<dbReference type="Pfam" id="PF07690">
    <property type="entry name" value="MFS_1"/>
    <property type="match status" value="1"/>
</dbReference>
<feature type="transmembrane region" description="Helical" evidence="5">
    <location>
        <begin position="446"/>
        <end position="467"/>
    </location>
</feature>
<dbReference type="AlphaFoldDB" id="A0A2G5B1X4"/>
<evidence type="ECO:0000256" key="4">
    <source>
        <dbReference type="ARBA" id="ARBA00023136"/>
    </source>
</evidence>
<evidence type="ECO:0000256" key="1">
    <source>
        <dbReference type="ARBA" id="ARBA00004141"/>
    </source>
</evidence>
<keyword evidence="3 5" id="KW-1133">Transmembrane helix</keyword>
<name>A0A2G5B1X4_COERN</name>
<feature type="transmembrane region" description="Helical" evidence="5">
    <location>
        <begin position="146"/>
        <end position="166"/>
    </location>
</feature>
<keyword evidence="8" id="KW-1185">Reference proteome</keyword>
<evidence type="ECO:0000256" key="3">
    <source>
        <dbReference type="ARBA" id="ARBA00022989"/>
    </source>
</evidence>